<dbReference type="PANTHER" id="PTHR31689:SF0">
    <property type="entry name" value="DIAMINOPIMELATE EPIMERASE"/>
    <property type="match status" value="1"/>
</dbReference>
<dbReference type="GO" id="GO:0005829">
    <property type="term" value="C:cytosol"/>
    <property type="evidence" value="ECO:0007669"/>
    <property type="project" value="TreeGrafter"/>
</dbReference>
<comment type="caution">
    <text evidence="3">The sequence shown here is derived from an EMBL/GenBank/DDBJ whole genome shotgun (WGS) entry which is preliminary data.</text>
</comment>
<dbReference type="InterPro" id="IPR001653">
    <property type="entry name" value="DAP_epimerase_DapF"/>
</dbReference>
<dbReference type="GO" id="GO:0009089">
    <property type="term" value="P:lysine biosynthetic process via diaminopimelate"/>
    <property type="evidence" value="ECO:0007669"/>
    <property type="project" value="InterPro"/>
</dbReference>
<keyword evidence="2 3" id="KW-0413">Isomerase</keyword>
<accession>A0A645GCG1</accession>
<gene>
    <name evidence="3" type="primary">dapF_45</name>
    <name evidence="3" type="ORF">SDC9_168933</name>
</gene>
<protein>
    <submittedName>
        <fullName evidence="3">Diaminopimelate epimerase</fullName>
        <ecNumber evidence="3">5.1.1.7</ecNumber>
    </submittedName>
</protein>
<reference evidence="3" key="1">
    <citation type="submission" date="2019-08" db="EMBL/GenBank/DDBJ databases">
        <authorList>
            <person name="Kucharzyk K."/>
            <person name="Murdoch R.W."/>
            <person name="Higgins S."/>
            <person name="Loffler F."/>
        </authorList>
    </citation>
    <scope>NUCLEOTIDE SEQUENCE</scope>
</reference>
<dbReference type="GO" id="GO:0008837">
    <property type="term" value="F:diaminopimelate epimerase activity"/>
    <property type="evidence" value="ECO:0007669"/>
    <property type="project" value="UniProtKB-EC"/>
</dbReference>
<sequence>MFPERVNTEFVEIIDDHTLKMRVWERGSGETLACGTGACATAVAAVLCGHCKLDTDITLKLRGGDLIIRYTGDTVQMAGPATIVFEGEVLI</sequence>
<comment type="similarity">
    <text evidence="1">Belongs to the diaminopimelate epimerase family.</text>
</comment>
<dbReference type="Pfam" id="PF01678">
    <property type="entry name" value="DAP_epimerase"/>
    <property type="match status" value="1"/>
</dbReference>
<dbReference type="EC" id="5.1.1.7" evidence="3"/>
<dbReference type="Gene3D" id="3.10.310.10">
    <property type="entry name" value="Diaminopimelate Epimerase, Chain A, domain 1"/>
    <property type="match status" value="1"/>
</dbReference>
<evidence type="ECO:0000256" key="1">
    <source>
        <dbReference type="ARBA" id="ARBA00010219"/>
    </source>
</evidence>
<organism evidence="3">
    <name type="scientific">bioreactor metagenome</name>
    <dbReference type="NCBI Taxonomy" id="1076179"/>
    <lineage>
        <taxon>unclassified sequences</taxon>
        <taxon>metagenomes</taxon>
        <taxon>ecological metagenomes</taxon>
    </lineage>
</organism>
<dbReference type="PANTHER" id="PTHR31689">
    <property type="entry name" value="DIAMINOPIMELATE EPIMERASE, CHLOROPLASTIC"/>
    <property type="match status" value="1"/>
</dbReference>
<dbReference type="EMBL" id="VSSQ01069557">
    <property type="protein sequence ID" value="MPN21553.1"/>
    <property type="molecule type" value="Genomic_DNA"/>
</dbReference>
<proteinExistence type="inferred from homology"/>
<evidence type="ECO:0000256" key="2">
    <source>
        <dbReference type="ARBA" id="ARBA00023235"/>
    </source>
</evidence>
<name>A0A645GCG1_9ZZZZ</name>
<dbReference type="AlphaFoldDB" id="A0A645GCG1"/>
<dbReference type="SUPFAM" id="SSF54506">
    <property type="entry name" value="Diaminopimelate epimerase-like"/>
    <property type="match status" value="1"/>
</dbReference>
<evidence type="ECO:0000313" key="3">
    <source>
        <dbReference type="EMBL" id="MPN21553.1"/>
    </source>
</evidence>